<dbReference type="PANTHER" id="PTHR11739">
    <property type="entry name" value="CITRATE SYNTHASE"/>
    <property type="match status" value="1"/>
</dbReference>
<dbReference type="EC" id="2.3.3.16" evidence="3"/>
<comment type="caution">
    <text evidence="5">The sequence shown here is derived from an EMBL/GenBank/DDBJ whole genome shotgun (WGS) entry which is preliminary data.</text>
</comment>
<dbReference type="Gene3D" id="1.10.230.10">
    <property type="entry name" value="Cytochrome P450-Terp, domain 2"/>
    <property type="match status" value="1"/>
</dbReference>
<comment type="pathway">
    <text evidence="1">Carbohydrate metabolism; tricarboxylic acid cycle; isocitrate from oxaloacetate: step 1/2.</text>
</comment>
<keyword evidence="4" id="KW-0808">Transferase</keyword>
<dbReference type="InterPro" id="IPR036969">
    <property type="entry name" value="Citrate_synthase_sf"/>
</dbReference>
<evidence type="ECO:0000313" key="5">
    <source>
        <dbReference type="EMBL" id="MFD2649829.1"/>
    </source>
</evidence>
<evidence type="ECO:0000256" key="3">
    <source>
        <dbReference type="ARBA" id="ARBA00012972"/>
    </source>
</evidence>
<sequence>MAEWLSANEALDLLGTQPQTLYANVSRGRIKAKPDPRDSRRSLYRAEDVRRLAQRGAGRRKQAAVAAEAIRWGEPVLNTAISTIDDGRLLYRGRDAALLSREATLEEVAGLLWGAGSLSLPQPGDASGQGIGAAFEVLARRAALDPPTVGRSPAVLRAEAAGLLADVGVALAGTEPRGAGLYTRLAARWGRSGTADRLRRALVLLADHELNASTFAARVTASTGASLAAALLSGVAALTGPLHGTAALSALGLIEEAERVGPERAVMNRLGQGVPIPAFGHPLYPEGDVRAVELMANLDVPDVCRELAEAGERVTGRAPNIDFALAVLTLSEELPREAPLVLFALGRTVGWLAHALEQVESGELIRPRARYVG</sequence>
<comment type="similarity">
    <text evidence="2">Belongs to the citrate synthase family.</text>
</comment>
<dbReference type="Pfam" id="PF00285">
    <property type="entry name" value="Citrate_synt"/>
    <property type="match status" value="1"/>
</dbReference>
<dbReference type="EMBL" id="JBHUNP010000001">
    <property type="protein sequence ID" value="MFD2649829.1"/>
    <property type="molecule type" value="Genomic_DNA"/>
</dbReference>
<organism evidence="5 6">
    <name type="scientific">Devosia albogilva</name>
    <dbReference type="NCBI Taxonomy" id="429726"/>
    <lineage>
        <taxon>Bacteria</taxon>
        <taxon>Pseudomonadati</taxon>
        <taxon>Pseudomonadota</taxon>
        <taxon>Alphaproteobacteria</taxon>
        <taxon>Hyphomicrobiales</taxon>
        <taxon>Devosiaceae</taxon>
        <taxon>Devosia</taxon>
    </lineage>
</organism>
<dbReference type="Gene3D" id="1.10.580.10">
    <property type="entry name" value="Citrate Synthase, domain 1"/>
    <property type="match status" value="2"/>
</dbReference>
<accession>A0ABW5QQ10</accession>
<dbReference type="Proteomes" id="UP001597521">
    <property type="component" value="Unassembled WGS sequence"/>
</dbReference>
<keyword evidence="6" id="KW-1185">Reference proteome</keyword>
<gene>
    <name evidence="5" type="ORF">ACFSX5_18755</name>
</gene>
<dbReference type="InterPro" id="IPR002020">
    <property type="entry name" value="Citrate_synthase"/>
</dbReference>
<proteinExistence type="inferred from homology"/>
<dbReference type="SUPFAM" id="SSF48256">
    <property type="entry name" value="Citrate synthase"/>
    <property type="match status" value="1"/>
</dbReference>
<dbReference type="CDD" id="cd06102">
    <property type="entry name" value="citrate_synt_like_2"/>
    <property type="match status" value="1"/>
</dbReference>
<dbReference type="RefSeq" id="WP_386835483.1">
    <property type="nucleotide sequence ID" value="NZ_JBHUNP010000001.1"/>
</dbReference>
<evidence type="ECO:0000256" key="1">
    <source>
        <dbReference type="ARBA" id="ARBA00004751"/>
    </source>
</evidence>
<dbReference type="PRINTS" id="PR00143">
    <property type="entry name" value="CITRTSNTHASE"/>
</dbReference>
<reference evidence="6" key="1">
    <citation type="journal article" date="2019" name="Int. J. Syst. Evol. Microbiol.">
        <title>The Global Catalogue of Microorganisms (GCM) 10K type strain sequencing project: providing services to taxonomists for standard genome sequencing and annotation.</title>
        <authorList>
            <consortium name="The Broad Institute Genomics Platform"/>
            <consortium name="The Broad Institute Genome Sequencing Center for Infectious Disease"/>
            <person name="Wu L."/>
            <person name="Ma J."/>
        </authorList>
    </citation>
    <scope>NUCLEOTIDE SEQUENCE [LARGE SCALE GENOMIC DNA]</scope>
    <source>
        <strain evidence="6">CCM 7427</strain>
    </source>
</reference>
<evidence type="ECO:0000256" key="4">
    <source>
        <dbReference type="ARBA" id="ARBA00022679"/>
    </source>
</evidence>
<name>A0ABW5QQ10_9HYPH</name>
<evidence type="ECO:0000256" key="2">
    <source>
        <dbReference type="ARBA" id="ARBA00010566"/>
    </source>
</evidence>
<protein>
    <recommendedName>
        <fullName evidence="3">citrate synthase (unknown stereospecificity)</fullName>
        <ecNumber evidence="3">2.3.3.16</ecNumber>
    </recommendedName>
</protein>
<dbReference type="InterPro" id="IPR016142">
    <property type="entry name" value="Citrate_synth-like_lrg_a-sub"/>
</dbReference>
<dbReference type="PANTHER" id="PTHR11739:SF4">
    <property type="entry name" value="CITRATE SYNTHASE, PEROXISOMAL"/>
    <property type="match status" value="1"/>
</dbReference>
<evidence type="ECO:0000313" key="6">
    <source>
        <dbReference type="Proteomes" id="UP001597521"/>
    </source>
</evidence>
<dbReference type="InterPro" id="IPR016143">
    <property type="entry name" value="Citrate_synth-like_sm_a-sub"/>
</dbReference>